<dbReference type="Gene3D" id="1.10.630.10">
    <property type="entry name" value="Cytochrome P450"/>
    <property type="match status" value="1"/>
</dbReference>
<dbReference type="GO" id="GO:0016705">
    <property type="term" value="F:oxidoreductase activity, acting on paired donors, with incorporation or reduction of molecular oxygen"/>
    <property type="evidence" value="ECO:0007669"/>
    <property type="project" value="InterPro"/>
</dbReference>
<evidence type="ECO:0000256" key="1">
    <source>
        <dbReference type="ARBA" id="ARBA00022723"/>
    </source>
</evidence>
<evidence type="ECO:0000313" key="4">
    <source>
        <dbReference type="Proteomes" id="UP001370490"/>
    </source>
</evidence>
<proteinExistence type="predicted"/>
<dbReference type="GO" id="GO:0020037">
    <property type="term" value="F:heme binding"/>
    <property type="evidence" value="ECO:0007669"/>
    <property type="project" value="InterPro"/>
</dbReference>
<protein>
    <submittedName>
        <fullName evidence="3">Cytochrome P450</fullName>
    </submittedName>
</protein>
<dbReference type="Pfam" id="PF00067">
    <property type="entry name" value="p450"/>
    <property type="match status" value="1"/>
</dbReference>
<dbReference type="EMBL" id="JBAMMX010000010">
    <property type="protein sequence ID" value="KAK6932322.1"/>
    <property type="molecule type" value="Genomic_DNA"/>
</dbReference>
<name>A0AAN8VS16_9MAGN</name>
<dbReference type="PANTHER" id="PTHR24286:SF217">
    <property type="entry name" value="OS07G0520300 PROTEIN"/>
    <property type="match status" value="1"/>
</dbReference>
<dbReference type="PANTHER" id="PTHR24286">
    <property type="entry name" value="CYTOCHROME P450 26"/>
    <property type="match status" value="1"/>
</dbReference>
<sequence length="324" mass="36518">MDLAICFALALIVLPLYVFVMKRRYKRVPPGSLGLPIIGQSLDLLRTMRTNTAEQCLQERTKRYGSIWKLRIFGTATQGQVANKFIYTCDGSLLSNKQPTSIRRLLDGGDDHKRIRGALLSFLKPEALKQNVKKMDEEIRLHLEMYWQWHGKVEVKRLAGTGDNYLLLLWALSGPHGMCSVVTSKDFDLQQTGLAFIWNGKGSKKREIIELFQILMDGMLTFPINLPFTRFSHSIKAHTKIKNIAALEQQVSSINQDLITCILSLRNEDNSAALTDEEILDNCIITMVAGHDPSSILITFLFRLFAGDPSVYAAVVEGKNFLSL</sequence>
<reference evidence="3 4" key="1">
    <citation type="submission" date="2023-12" db="EMBL/GenBank/DDBJ databases">
        <title>A high-quality genome assembly for Dillenia turbinata (Dilleniales).</title>
        <authorList>
            <person name="Chanderbali A."/>
        </authorList>
    </citation>
    <scope>NUCLEOTIDE SEQUENCE [LARGE SCALE GENOMIC DNA]</scope>
    <source>
        <strain evidence="3">LSX21</strain>
        <tissue evidence="3">Leaf</tissue>
    </source>
</reference>
<comment type="caution">
    <text evidence="3">The sequence shown here is derived from an EMBL/GenBank/DDBJ whole genome shotgun (WGS) entry which is preliminary data.</text>
</comment>
<gene>
    <name evidence="3" type="ORF">RJ641_001946</name>
</gene>
<dbReference type="SUPFAM" id="SSF48264">
    <property type="entry name" value="Cytochrome P450"/>
    <property type="match status" value="1"/>
</dbReference>
<dbReference type="InterPro" id="IPR001128">
    <property type="entry name" value="Cyt_P450"/>
</dbReference>
<keyword evidence="2" id="KW-0408">Iron</keyword>
<dbReference type="GO" id="GO:0004497">
    <property type="term" value="F:monooxygenase activity"/>
    <property type="evidence" value="ECO:0007669"/>
    <property type="project" value="InterPro"/>
</dbReference>
<accession>A0AAN8VS16</accession>
<keyword evidence="4" id="KW-1185">Reference proteome</keyword>
<evidence type="ECO:0000313" key="3">
    <source>
        <dbReference type="EMBL" id="KAK6932322.1"/>
    </source>
</evidence>
<dbReference type="GO" id="GO:0016125">
    <property type="term" value="P:sterol metabolic process"/>
    <property type="evidence" value="ECO:0007669"/>
    <property type="project" value="TreeGrafter"/>
</dbReference>
<dbReference type="GO" id="GO:0005506">
    <property type="term" value="F:iron ion binding"/>
    <property type="evidence" value="ECO:0007669"/>
    <property type="project" value="InterPro"/>
</dbReference>
<dbReference type="InterPro" id="IPR036396">
    <property type="entry name" value="Cyt_P450_sf"/>
</dbReference>
<keyword evidence="1" id="KW-0479">Metal-binding</keyword>
<evidence type="ECO:0000256" key="2">
    <source>
        <dbReference type="ARBA" id="ARBA00023004"/>
    </source>
</evidence>
<organism evidence="3 4">
    <name type="scientific">Dillenia turbinata</name>
    <dbReference type="NCBI Taxonomy" id="194707"/>
    <lineage>
        <taxon>Eukaryota</taxon>
        <taxon>Viridiplantae</taxon>
        <taxon>Streptophyta</taxon>
        <taxon>Embryophyta</taxon>
        <taxon>Tracheophyta</taxon>
        <taxon>Spermatophyta</taxon>
        <taxon>Magnoliopsida</taxon>
        <taxon>eudicotyledons</taxon>
        <taxon>Gunneridae</taxon>
        <taxon>Pentapetalae</taxon>
        <taxon>Dilleniales</taxon>
        <taxon>Dilleniaceae</taxon>
        <taxon>Dillenia</taxon>
    </lineage>
</organism>
<dbReference type="Proteomes" id="UP001370490">
    <property type="component" value="Unassembled WGS sequence"/>
</dbReference>
<dbReference type="AlphaFoldDB" id="A0AAN8VS16"/>